<proteinExistence type="predicted"/>
<dbReference type="EMBL" id="GG745360">
    <property type="protein sequence ID" value="KNE69440.1"/>
    <property type="molecule type" value="Genomic_DNA"/>
</dbReference>
<dbReference type="CDD" id="cd00084">
    <property type="entry name" value="HMG-box_SF"/>
    <property type="match status" value="1"/>
</dbReference>
<accession>A0A0L0T401</accession>
<feature type="DNA-binding region" description="HMG box" evidence="2">
    <location>
        <begin position="103"/>
        <end position="158"/>
    </location>
</feature>
<evidence type="ECO:0000256" key="3">
    <source>
        <dbReference type="SAM" id="MobiDB-lite"/>
    </source>
</evidence>
<dbReference type="InterPro" id="IPR009071">
    <property type="entry name" value="HMG_box_dom"/>
</dbReference>
<dbReference type="GO" id="GO:0003677">
    <property type="term" value="F:DNA binding"/>
    <property type="evidence" value="ECO:0007669"/>
    <property type="project" value="UniProtKB-UniRule"/>
</dbReference>
<evidence type="ECO:0000313" key="5">
    <source>
        <dbReference type="EMBL" id="KNE69440.1"/>
    </source>
</evidence>
<feature type="domain" description="HMG box" evidence="4">
    <location>
        <begin position="1"/>
        <end position="69"/>
    </location>
</feature>
<dbReference type="VEuPathDB" id="FungiDB:AMAG_19934"/>
<keyword evidence="1 2" id="KW-0238">DNA-binding</keyword>
<gene>
    <name evidence="5" type="ORF">AMAG_19934</name>
</gene>
<evidence type="ECO:0000259" key="4">
    <source>
        <dbReference type="PROSITE" id="PS50118"/>
    </source>
</evidence>
<organism evidence="5 6">
    <name type="scientific">Allomyces macrogynus (strain ATCC 38327)</name>
    <name type="common">Allomyces javanicus var. macrogynus</name>
    <dbReference type="NCBI Taxonomy" id="578462"/>
    <lineage>
        <taxon>Eukaryota</taxon>
        <taxon>Fungi</taxon>
        <taxon>Fungi incertae sedis</taxon>
        <taxon>Blastocladiomycota</taxon>
        <taxon>Blastocladiomycetes</taxon>
        <taxon>Blastocladiales</taxon>
        <taxon>Blastocladiaceae</taxon>
        <taxon>Allomyces</taxon>
    </lineage>
</organism>
<dbReference type="Gene3D" id="1.10.30.10">
    <property type="entry name" value="High mobility group box domain"/>
    <property type="match status" value="2"/>
</dbReference>
<dbReference type="OrthoDB" id="1919336at2759"/>
<dbReference type="PROSITE" id="PS50118">
    <property type="entry name" value="HMG_BOX_2"/>
    <property type="match status" value="2"/>
</dbReference>
<reference evidence="5 6" key="1">
    <citation type="submission" date="2009-11" db="EMBL/GenBank/DDBJ databases">
        <title>Annotation of Allomyces macrogynus ATCC 38327.</title>
        <authorList>
            <consortium name="The Broad Institute Genome Sequencing Platform"/>
            <person name="Russ C."/>
            <person name="Cuomo C."/>
            <person name="Burger G."/>
            <person name="Gray M.W."/>
            <person name="Holland P.W.H."/>
            <person name="King N."/>
            <person name="Lang F.B.F."/>
            <person name="Roger A.J."/>
            <person name="Ruiz-Trillo I."/>
            <person name="Young S.K."/>
            <person name="Zeng Q."/>
            <person name="Gargeya S."/>
            <person name="Fitzgerald M."/>
            <person name="Haas B."/>
            <person name="Abouelleil A."/>
            <person name="Alvarado L."/>
            <person name="Arachchi H.M."/>
            <person name="Berlin A."/>
            <person name="Chapman S.B."/>
            <person name="Gearin G."/>
            <person name="Goldberg J."/>
            <person name="Griggs A."/>
            <person name="Gujja S."/>
            <person name="Hansen M."/>
            <person name="Heiman D."/>
            <person name="Howarth C."/>
            <person name="Larimer J."/>
            <person name="Lui A."/>
            <person name="MacDonald P.J.P."/>
            <person name="McCowen C."/>
            <person name="Montmayeur A."/>
            <person name="Murphy C."/>
            <person name="Neiman D."/>
            <person name="Pearson M."/>
            <person name="Priest M."/>
            <person name="Roberts A."/>
            <person name="Saif S."/>
            <person name="Shea T."/>
            <person name="Sisk P."/>
            <person name="Stolte C."/>
            <person name="Sykes S."/>
            <person name="Wortman J."/>
            <person name="Nusbaum C."/>
            <person name="Birren B."/>
        </authorList>
    </citation>
    <scope>NUCLEOTIDE SEQUENCE [LARGE SCALE GENOMIC DNA]</scope>
    <source>
        <strain evidence="5 6">ATCC 38327</strain>
    </source>
</reference>
<dbReference type="InterPro" id="IPR050342">
    <property type="entry name" value="HMGB"/>
</dbReference>
<evidence type="ECO:0000256" key="1">
    <source>
        <dbReference type="ARBA" id="ARBA00023125"/>
    </source>
</evidence>
<keyword evidence="2" id="KW-0539">Nucleus</keyword>
<feature type="region of interest" description="Disordered" evidence="3">
    <location>
        <begin position="78"/>
        <end position="102"/>
    </location>
</feature>
<sequence length="455" mass="49390">MYYCQAERARVTAALEREMFNVPQRLVFAAVTRALGEAYRELGFVERHPYELQAHADKWRYMAEMDAWLEEVRKRRGEVGRGRVRPRKNAPSTTNAGSPVTRKKRRLSAYNVYFSTVRPAMREALPHAPAKEIHRMIGLKWKQLPNAERKRFEELANERHEAAMRATAAGGGVGSDDEDAGPDGMRLQSSTGAGHLVPPAPGAAWPESLVPLTNLPPILNQCAGSHLELAVYPPVGPGTESGLRTMTGRGYNKRQTINVPPVYKRAKSAISLLGSGLQHAATTRAPTTMPISTVTCAAPHPAAWAYARNDCGADLPTPYDAGKKGVLTPWVPVGCPPVLHGVPIWQSPMSTTVPVDGENDGAENTRSSDAPPRRVTFAVSPVLSPSLTRPPLLETFSVSPVPWPTRTPPAESNDAPVSRPEPRLAVAPEAAGAMREVVRKVMADRRACKVSVGSN</sequence>
<dbReference type="PANTHER" id="PTHR48112">
    <property type="entry name" value="HIGH MOBILITY GROUP PROTEIN DSP1"/>
    <property type="match status" value="1"/>
</dbReference>
<evidence type="ECO:0000313" key="6">
    <source>
        <dbReference type="Proteomes" id="UP000054350"/>
    </source>
</evidence>
<feature type="region of interest" description="Disordered" evidence="3">
    <location>
        <begin position="398"/>
        <end position="423"/>
    </location>
</feature>
<dbReference type="SUPFAM" id="SSF47095">
    <property type="entry name" value="HMG-box"/>
    <property type="match status" value="2"/>
</dbReference>
<dbReference type="SMART" id="SM00398">
    <property type="entry name" value="HMG"/>
    <property type="match status" value="1"/>
</dbReference>
<dbReference type="Pfam" id="PF00505">
    <property type="entry name" value="HMG_box"/>
    <property type="match status" value="1"/>
</dbReference>
<feature type="domain" description="HMG box" evidence="4">
    <location>
        <begin position="103"/>
        <end position="158"/>
    </location>
</feature>
<evidence type="ECO:0000256" key="2">
    <source>
        <dbReference type="PROSITE-ProRule" id="PRU00267"/>
    </source>
</evidence>
<dbReference type="Proteomes" id="UP000054350">
    <property type="component" value="Unassembled WGS sequence"/>
</dbReference>
<keyword evidence="6" id="KW-1185">Reference proteome</keyword>
<name>A0A0L0T401_ALLM3</name>
<protein>
    <recommendedName>
        <fullName evidence="4">HMG box domain-containing protein</fullName>
    </recommendedName>
</protein>
<feature type="DNA-binding region" description="HMG box" evidence="2">
    <location>
        <begin position="1"/>
        <end position="69"/>
    </location>
</feature>
<dbReference type="InterPro" id="IPR036910">
    <property type="entry name" value="HMG_box_dom_sf"/>
</dbReference>
<dbReference type="GO" id="GO:0005634">
    <property type="term" value="C:nucleus"/>
    <property type="evidence" value="ECO:0007669"/>
    <property type="project" value="UniProtKB-UniRule"/>
</dbReference>
<dbReference type="AlphaFoldDB" id="A0A0L0T401"/>
<reference evidence="6" key="2">
    <citation type="submission" date="2009-11" db="EMBL/GenBank/DDBJ databases">
        <title>The Genome Sequence of Allomyces macrogynus strain ATCC 38327.</title>
        <authorList>
            <consortium name="The Broad Institute Genome Sequencing Platform"/>
            <person name="Russ C."/>
            <person name="Cuomo C."/>
            <person name="Shea T."/>
            <person name="Young S.K."/>
            <person name="Zeng Q."/>
            <person name="Koehrsen M."/>
            <person name="Haas B."/>
            <person name="Borodovsky M."/>
            <person name="Guigo R."/>
            <person name="Alvarado L."/>
            <person name="Berlin A."/>
            <person name="Borenstein D."/>
            <person name="Chen Z."/>
            <person name="Engels R."/>
            <person name="Freedman E."/>
            <person name="Gellesch M."/>
            <person name="Goldberg J."/>
            <person name="Griggs A."/>
            <person name="Gujja S."/>
            <person name="Heiman D."/>
            <person name="Hepburn T."/>
            <person name="Howarth C."/>
            <person name="Jen D."/>
            <person name="Larson L."/>
            <person name="Lewis B."/>
            <person name="Mehta T."/>
            <person name="Park D."/>
            <person name="Pearson M."/>
            <person name="Roberts A."/>
            <person name="Saif S."/>
            <person name="Shenoy N."/>
            <person name="Sisk P."/>
            <person name="Stolte C."/>
            <person name="Sykes S."/>
            <person name="Walk T."/>
            <person name="White J."/>
            <person name="Yandava C."/>
            <person name="Burger G."/>
            <person name="Gray M.W."/>
            <person name="Holland P.W.H."/>
            <person name="King N."/>
            <person name="Lang F.B.F."/>
            <person name="Roger A.J."/>
            <person name="Ruiz-Trillo I."/>
            <person name="Lander E."/>
            <person name="Nusbaum C."/>
        </authorList>
    </citation>
    <scope>NUCLEOTIDE SEQUENCE [LARGE SCALE GENOMIC DNA]</scope>
    <source>
        <strain evidence="6">ATCC 38327</strain>
    </source>
</reference>